<keyword evidence="1" id="KW-0175">Coiled coil</keyword>
<name>A0A397TVS5_9GLOM</name>
<feature type="coiled-coil region" evidence="1">
    <location>
        <begin position="1"/>
        <end position="57"/>
    </location>
</feature>
<comment type="caution">
    <text evidence="2">The sequence shown here is derived from an EMBL/GenBank/DDBJ whole genome shotgun (WGS) entry which is preliminary data.</text>
</comment>
<sequence>MQKITKDLKRLERKNKKHKNLLNQASHHFEFTWYLFLDHQKEINNDKKEKIKEITNDEFEEFINYQYEQIYDQPTITETNQQKIVEKKDNFNSDYTNYLLDNQCNNYIYYTTNHSNENTFYSPNIDF</sequence>
<organism evidence="2 3">
    <name type="scientific">Gigaspora rosea</name>
    <dbReference type="NCBI Taxonomy" id="44941"/>
    <lineage>
        <taxon>Eukaryota</taxon>
        <taxon>Fungi</taxon>
        <taxon>Fungi incertae sedis</taxon>
        <taxon>Mucoromycota</taxon>
        <taxon>Glomeromycotina</taxon>
        <taxon>Glomeromycetes</taxon>
        <taxon>Diversisporales</taxon>
        <taxon>Gigasporaceae</taxon>
        <taxon>Gigaspora</taxon>
    </lineage>
</organism>
<keyword evidence="3" id="KW-1185">Reference proteome</keyword>
<accession>A0A397TVS5</accession>
<gene>
    <name evidence="2" type="ORF">C2G38_2228411</name>
</gene>
<protein>
    <submittedName>
        <fullName evidence="2">Uncharacterized protein</fullName>
    </submittedName>
</protein>
<evidence type="ECO:0000313" key="2">
    <source>
        <dbReference type="EMBL" id="RIB02225.1"/>
    </source>
</evidence>
<dbReference type="Proteomes" id="UP000266673">
    <property type="component" value="Unassembled WGS sequence"/>
</dbReference>
<dbReference type="EMBL" id="QKWP01002767">
    <property type="protein sequence ID" value="RIB02225.1"/>
    <property type="molecule type" value="Genomic_DNA"/>
</dbReference>
<dbReference type="AlphaFoldDB" id="A0A397TVS5"/>
<evidence type="ECO:0000256" key="1">
    <source>
        <dbReference type="SAM" id="Coils"/>
    </source>
</evidence>
<evidence type="ECO:0000313" key="3">
    <source>
        <dbReference type="Proteomes" id="UP000266673"/>
    </source>
</evidence>
<reference evidence="2 3" key="1">
    <citation type="submission" date="2018-06" db="EMBL/GenBank/DDBJ databases">
        <title>Comparative genomics reveals the genomic features of Rhizophagus irregularis, R. cerebriforme, R. diaphanum and Gigaspora rosea, and their symbiotic lifestyle signature.</title>
        <authorList>
            <person name="Morin E."/>
            <person name="San Clemente H."/>
            <person name="Chen E.C.H."/>
            <person name="De La Providencia I."/>
            <person name="Hainaut M."/>
            <person name="Kuo A."/>
            <person name="Kohler A."/>
            <person name="Murat C."/>
            <person name="Tang N."/>
            <person name="Roy S."/>
            <person name="Loubradou J."/>
            <person name="Henrissat B."/>
            <person name="Grigoriev I.V."/>
            <person name="Corradi N."/>
            <person name="Roux C."/>
            <person name="Martin F.M."/>
        </authorList>
    </citation>
    <scope>NUCLEOTIDE SEQUENCE [LARGE SCALE GENOMIC DNA]</scope>
    <source>
        <strain evidence="2 3">DAOM 194757</strain>
    </source>
</reference>
<proteinExistence type="predicted"/>